<dbReference type="PANTHER" id="PTHR34978:SF3">
    <property type="entry name" value="SLR0241 PROTEIN"/>
    <property type="match status" value="1"/>
</dbReference>
<evidence type="ECO:0000313" key="3">
    <source>
        <dbReference type="EMBL" id="BBI30972.1"/>
    </source>
</evidence>
<dbReference type="EMBL" id="AP019400">
    <property type="protein sequence ID" value="BBI30972.1"/>
    <property type="molecule type" value="Genomic_DNA"/>
</dbReference>
<keyword evidence="1" id="KW-0472">Membrane</keyword>
<feature type="transmembrane region" description="Helical" evidence="1">
    <location>
        <begin position="34"/>
        <end position="53"/>
    </location>
</feature>
<dbReference type="AlphaFoldDB" id="A0A3T1CYN4"/>
<protein>
    <recommendedName>
        <fullName evidence="2">Peptidase M56 domain-containing protein</fullName>
    </recommendedName>
</protein>
<feature type="transmembrane region" description="Helical" evidence="1">
    <location>
        <begin position="122"/>
        <end position="144"/>
    </location>
</feature>
<sequence>MIEAIVTSSVLIVMIIVLRRFLMGRISLRLQYALWVLVAIRLLLPFSLLSSPVSVMNAMSHKLEQSVANPYPPLVDRPDSIYMYTEHSTRDTVNSSEGIGKPDSNAAASYIKSDLMKNLLHLFWFIGFSFVVLCLIVANISFYLRLKKQAIPVKVDDCPLPVYLAQNLPSPCLYGIFKPAIYVTAESLESKERLRHILAHELTHYAHKDHLWSFVRGICIAIHWFNPLVWAAAVLSRRDCELACDEGTLLRLGEDSRVEYGRTLIGMMTTQGSPMDLLRGATTMTSGKSSIRERIILIAQKPKMKTVTLITVLLIATIIATCTFTGAVSRSSMNKAINLPINESNTKVLPDVENTAAQSTLDTVVSEAILNHNAKSYRGGEFKTESHVTLKTVEDQRSAVVYLMAYYAEFDFPDRKPVDVSGSHIPVALTFSKDDNGAYHLKEYWEASDGSYYFSSIKKKFPADLLEGVSQMQSNAERHYAVCLEKAKEYLRGRLSEEELFSEIISSPKQASSPNAYIAEHQEEYNTLISRGDTTLRYIFSRFIEGRQNGLEGWIMLSVGREILGDEDKPDSIGDFPQESFNNYVKLVKQLRDANSMEYMEKYYPGAYILLAMLNESSNA</sequence>
<feature type="domain" description="Peptidase M56" evidence="2">
    <location>
        <begin position="2"/>
        <end position="298"/>
    </location>
</feature>
<dbReference type="PANTHER" id="PTHR34978">
    <property type="entry name" value="POSSIBLE SENSOR-TRANSDUCER PROTEIN BLAR"/>
    <property type="match status" value="1"/>
</dbReference>
<reference evidence="3 4" key="1">
    <citation type="submission" date="2019-01" db="EMBL/GenBank/DDBJ databases">
        <title>Complete genome sequence of Cohnella hallensis HS21 isolated from Korean fir (Abies koreana) rhizospheric soil.</title>
        <authorList>
            <person name="Jiang L."/>
            <person name="Kang S.W."/>
            <person name="Kim S."/>
            <person name="Jung J."/>
            <person name="Kim C.Y."/>
            <person name="Kim D.H."/>
            <person name="Kim S.W."/>
            <person name="Lee J."/>
        </authorList>
    </citation>
    <scope>NUCLEOTIDE SEQUENCE [LARGE SCALE GENOMIC DNA]</scope>
    <source>
        <strain evidence="3 4">HS21</strain>
    </source>
</reference>
<keyword evidence="1" id="KW-1133">Transmembrane helix</keyword>
<keyword evidence="1" id="KW-0812">Transmembrane</keyword>
<dbReference type="InterPro" id="IPR052173">
    <property type="entry name" value="Beta-lactam_resp_regulator"/>
</dbReference>
<proteinExistence type="predicted"/>
<dbReference type="CDD" id="cd07341">
    <property type="entry name" value="M56_BlaR1_MecR1_like"/>
    <property type="match status" value="1"/>
</dbReference>
<dbReference type="RefSeq" id="WP_130604862.1">
    <property type="nucleotide sequence ID" value="NZ_AP019400.1"/>
</dbReference>
<dbReference type="Proteomes" id="UP000289856">
    <property type="component" value="Chromosome"/>
</dbReference>
<organism evidence="3 4">
    <name type="scientific">Cohnella abietis</name>
    <dbReference type="NCBI Taxonomy" id="2507935"/>
    <lineage>
        <taxon>Bacteria</taxon>
        <taxon>Bacillati</taxon>
        <taxon>Bacillota</taxon>
        <taxon>Bacilli</taxon>
        <taxon>Bacillales</taxon>
        <taxon>Paenibacillaceae</taxon>
        <taxon>Cohnella</taxon>
    </lineage>
</organism>
<dbReference type="KEGG" id="cohn:KCTCHS21_03710"/>
<dbReference type="OrthoDB" id="9804799at2"/>
<keyword evidence="4" id="KW-1185">Reference proteome</keyword>
<dbReference type="Pfam" id="PF05569">
    <property type="entry name" value="Peptidase_M56"/>
    <property type="match status" value="1"/>
</dbReference>
<name>A0A3T1CYN4_9BACL</name>
<accession>A0A3T1CYN4</accession>
<evidence type="ECO:0000256" key="1">
    <source>
        <dbReference type="SAM" id="Phobius"/>
    </source>
</evidence>
<evidence type="ECO:0000313" key="4">
    <source>
        <dbReference type="Proteomes" id="UP000289856"/>
    </source>
</evidence>
<evidence type="ECO:0000259" key="2">
    <source>
        <dbReference type="Pfam" id="PF05569"/>
    </source>
</evidence>
<gene>
    <name evidence="3" type="ORF">KCTCHS21_03710</name>
</gene>
<feature type="transmembrane region" description="Helical" evidence="1">
    <location>
        <begin position="307"/>
        <end position="328"/>
    </location>
</feature>
<feature type="transmembrane region" description="Helical" evidence="1">
    <location>
        <begin position="6"/>
        <end position="22"/>
    </location>
</feature>
<dbReference type="InterPro" id="IPR008756">
    <property type="entry name" value="Peptidase_M56"/>
</dbReference>